<protein>
    <submittedName>
        <fullName evidence="2">Uncharacterized protein</fullName>
    </submittedName>
</protein>
<dbReference type="Proteomes" id="UP001497482">
    <property type="component" value="Chromosome 4"/>
</dbReference>
<proteinExistence type="predicted"/>
<reference evidence="2 3" key="1">
    <citation type="submission" date="2024-04" db="EMBL/GenBank/DDBJ databases">
        <authorList>
            <person name="Waldvogel A.-M."/>
            <person name="Schoenle A."/>
        </authorList>
    </citation>
    <scope>NUCLEOTIDE SEQUENCE [LARGE SCALE GENOMIC DNA]</scope>
</reference>
<gene>
    <name evidence="2" type="ORF">KC01_LOCUS30974</name>
</gene>
<dbReference type="EMBL" id="OZ035826">
    <property type="protein sequence ID" value="CAL1603272.1"/>
    <property type="molecule type" value="Genomic_DNA"/>
</dbReference>
<accession>A0AAV2LLP9</accession>
<name>A0AAV2LLP9_KNICA</name>
<dbReference type="AlphaFoldDB" id="A0AAV2LLP9"/>
<evidence type="ECO:0000313" key="2">
    <source>
        <dbReference type="EMBL" id="CAL1603272.1"/>
    </source>
</evidence>
<sequence>MNHPVFPIEPCDASCPPAPSSPPQSFFIPANNLIWTTSPFPVHPDQDPGGGVRLEAAGDELRAQDLQEPAPAKSKEREGEAGVGLEPVAVC</sequence>
<organism evidence="2 3">
    <name type="scientific">Knipowitschia caucasica</name>
    <name type="common">Caucasian dwarf goby</name>
    <name type="synonym">Pomatoschistus caucasicus</name>
    <dbReference type="NCBI Taxonomy" id="637954"/>
    <lineage>
        <taxon>Eukaryota</taxon>
        <taxon>Metazoa</taxon>
        <taxon>Chordata</taxon>
        <taxon>Craniata</taxon>
        <taxon>Vertebrata</taxon>
        <taxon>Euteleostomi</taxon>
        <taxon>Actinopterygii</taxon>
        <taxon>Neopterygii</taxon>
        <taxon>Teleostei</taxon>
        <taxon>Neoteleostei</taxon>
        <taxon>Acanthomorphata</taxon>
        <taxon>Gobiaria</taxon>
        <taxon>Gobiiformes</taxon>
        <taxon>Gobioidei</taxon>
        <taxon>Gobiidae</taxon>
        <taxon>Gobiinae</taxon>
        <taxon>Knipowitschia</taxon>
    </lineage>
</organism>
<evidence type="ECO:0000256" key="1">
    <source>
        <dbReference type="SAM" id="MobiDB-lite"/>
    </source>
</evidence>
<evidence type="ECO:0000313" key="3">
    <source>
        <dbReference type="Proteomes" id="UP001497482"/>
    </source>
</evidence>
<keyword evidence="3" id="KW-1185">Reference proteome</keyword>
<feature type="region of interest" description="Disordered" evidence="1">
    <location>
        <begin position="62"/>
        <end position="91"/>
    </location>
</feature>